<protein>
    <recommendedName>
        <fullName evidence="5">HSF-type DNA-binding domain-containing protein</fullName>
    </recommendedName>
</protein>
<keyword evidence="2" id="KW-0238">DNA-binding</keyword>
<dbReference type="Gene3D" id="1.10.10.10">
    <property type="entry name" value="Winged helix-like DNA-binding domain superfamily/Winged helix DNA-binding domain"/>
    <property type="match status" value="1"/>
</dbReference>
<sequence length="472" mass="51495">MSARDVQQKGKGSVGGAGAGAPKSTLAAGARPAKPAVSALSAAALTKSVPGTNARPSTSTSGSKRLTIRLPAHAFARTNPLVTPDKRLPPEAQKFLRCLHEMLTSQDAAVGWSKNGKELFLLDVENILPVFFGGTAKSWYRQMHAYNFHRRARPGSSVVVWSHADINSKSTLADFLKLRRRDTKAAGVLKEWGALKGREPVKKRRQRNNPNKPPDTAVVPRSLPKHALIKSDNFLVNLYAMADDPENAATLLWSPAGHIVVRDADRLPELLSRKLGTAQGWYPQFERHGFEMTPVRLDGKAVYAWRHPVLGPDYPRERLEDVMPFEAAVMAGKLVDSTGRMKAMVTGEMEVEEEEEESKPALPEEEEEMEALPPKSGMAEREAKAGSSDVEMAVDEPPPAFIEPMSSLPSPPPSPPPEAPPPEQCCVACAATSTFDWIDYRGKMYCLDCGLRVLALTWFGLVGQHGEEAVLA</sequence>
<evidence type="ECO:0000313" key="6">
    <source>
        <dbReference type="EMBL" id="KAF7310339.1"/>
    </source>
</evidence>
<feature type="region of interest" description="Disordered" evidence="4">
    <location>
        <begin position="1"/>
        <end position="32"/>
    </location>
</feature>
<dbReference type="GeneID" id="59343420"/>
<proteinExistence type="predicted"/>
<accession>A0A8H6T3Q8</accession>
<name>A0A8H6T3Q8_9AGAR</name>
<feature type="region of interest" description="Disordered" evidence="4">
    <location>
        <begin position="347"/>
        <end position="421"/>
    </location>
</feature>
<dbReference type="GO" id="GO:0003700">
    <property type="term" value="F:DNA-binding transcription factor activity"/>
    <property type="evidence" value="ECO:0007669"/>
    <property type="project" value="InterPro"/>
</dbReference>
<feature type="compositionally biased region" description="Pro residues" evidence="4">
    <location>
        <begin position="409"/>
        <end position="421"/>
    </location>
</feature>
<dbReference type="EMBL" id="JACAZF010000003">
    <property type="protein sequence ID" value="KAF7310339.1"/>
    <property type="molecule type" value="Genomic_DNA"/>
</dbReference>
<evidence type="ECO:0000259" key="5">
    <source>
        <dbReference type="Pfam" id="PF00447"/>
    </source>
</evidence>
<feature type="compositionally biased region" description="Acidic residues" evidence="4">
    <location>
        <begin position="349"/>
        <end position="370"/>
    </location>
</feature>
<feature type="region of interest" description="Disordered" evidence="4">
    <location>
        <begin position="198"/>
        <end position="217"/>
    </location>
</feature>
<evidence type="ECO:0000313" key="7">
    <source>
        <dbReference type="Proteomes" id="UP000636479"/>
    </source>
</evidence>
<evidence type="ECO:0000256" key="2">
    <source>
        <dbReference type="ARBA" id="ARBA00023125"/>
    </source>
</evidence>
<dbReference type="SUPFAM" id="SSF46785">
    <property type="entry name" value="Winged helix' DNA-binding domain"/>
    <property type="match status" value="1"/>
</dbReference>
<dbReference type="Pfam" id="PF00447">
    <property type="entry name" value="HSF_DNA-bind"/>
    <property type="match status" value="1"/>
</dbReference>
<dbReference type="InterPro" id="IPR000232">
    <property type="entry name" value="HSF_DNA-bd"/>
</dbReference>
<gene>
    <name evidence="6" type="ORF">MIND_00408000</name>
</gene>
<reference evidence="6" key="1">
    <citation type="submission" date="2020-05" db="EMBL/GenBank/DDBJ databases">
        <title>Mycena genomes resolve the evolution of fungal bioluminescence.</title>
        <authorList>
            <person name="Tsai I.J."/>
        </authorList>
    </citation>
    <scope>NUCLEOTIDE SEQUENCE</scope>
    <source>
        <strain evidence="6">171206Taipei</strain>
    </source>
</reference>
<organism evidence="6 7">
    <name type="scientific">Mycena indigotica</name>
    <dbReference type="NCBI Taxonomy" id="2126181"/>
    <lineage>
        <taxon>Eukaryota</taxon>
        <taxon>Fungi</taxon>
        <taxon>Dikarya</taxon>
        <taxon>Basidiomycota</taxon>
        <taxon>Agaricomycotina</taxon>
        <taxon>Agaricomycetes</taxon>
        <taxon>Agaricomycetidae</taxon>
        <taxon>Agaricales</taxon>
        <taxon>Marasmiineae</taxon>
        <taxon>Mycenaceae</taxon>
        <taxon>Mycena</taxon>
    </lineage>
</organism>
<evidence type="ECO:0000256" key="1">
    <source>
        <dbReference type="ARBA" id="ARBA00004123"/>
    </source>
</evidence>
<evidence type="ECO:0000256" key="4">
    <source>
        <dbReference type="SAM" id="MobiDB-lite"/>
    </source>
</evidence>
<dbReference type="Proteomes" id="UP000636479">
    <property type="component" value="Unassembled WGS sequence"/>
</dbReference>
<evidence type="ECO:0000256" key="3">
    <source>
        <dbReference type="ARBA" id="ARBA00023242"/>
    </source>
</evidence>
<keyword evidence="3" id="KW-0539">Nucleus</keyword>
<dbReference type="AlphaFoldDB" id="A0A8H6T3Q8"/>
<comment type="subcellular location">
    <subcellularLocation>
        <location evidence="1">Nucleus</location>
    </subcellularLocation>
</comment>
<dbReference type="InterPro" id="IPR036390">
    <property type="entry name" value="WH_DNA-bd_sf"/>
</dbReference>
<keyword evidence="7" id="KW-1185">Reference proteome</keyword>
<dbReference type="GO" id="GO:0005634">
    <property type="term" value="C:nucleus"/>
    <property type="evidence" value="ECO:0007669"/>
    <property type="project" value="UniProtKB-SubCell"/>
</dbReference>
<dbReference type="RefSeq" id="XP_037223789.1">
    <property type="nucleotide sequence ID" value="XM_037360904.1"/>
</dbReference>
<feature type="domain" description="HSF-type DNA-binding" evidence="5">
    <location>
        <begin position="95"/>
        <end position="156"/>
    </location>
</feature>
<dbReference type="GO" id="GO:0043565">
    <property type="term" value="F:sequence-specific DNA binding"/>
    <property type="evidence" value="ECO:0007669"/>
    <property type="project" value="InterPro"/>
</dbReference>
<comment type="caution">
    <text evidence="6">The sequence shown here is derived from an EMBL/GenBank/DDBJ whole genome shotgun (WGS) entry which is preliminary data.</text>
</comment>
<dbReference type="InterPro" id="IPR036388">
    <property type="entry name" value="WH-like_DNA-bd_sf"/>
</dbReference>